<keyword evidence="2" id="KW-0813">Transport</keyword>
<dbReference type="SUPFAM" id="SSF103473">
    <property type="entry name" value="MFS general substrate transporter"/>
    <property type="match status" value="1"/>
</dbReference>
<feature type="transmembrane region" description="Helical" evidence="9">
    <location>
        <begin position="141"/>
        <end position="166"/>
    </location>
</feature>
<dbReference type="PANTHER" id="PTHR42718">
    <property type="entry name" value="MAJOR FACILITATOR SUPERFAMILY MULTIDRUG TRANSPORTER MFSC"/>
    <property type="match status" value="1"/>
</dbReference>
<evidence type="ECO:0000256" key="4">
    <source>
        <dbReference type="ARBA" id="ARBA00022692"/>
    </source>
</evidence>
<keyword evidence="12" id="KW-1185">Reference proteome</keyword>
<keyword evidence="3" id="KW-1003">Cell membrane</keyword>
<feature type="region of interest" description="Disordered" evidence="8">
    <location>
        <begin position="463"/>
        <end position="484"/>
    </location>
</feature>
<dbReference type="GO" id="GO:0005886">
    <property type="term" value="C:plasma membrane"/>
    <property type="evidence" value="ECO:0007669"/>
    <property type="project" value="UniProtKB-SubCell"/>
</dbReference>
<evidence type="ECO:0000256" key="5">
    <source>
        <dbReference type="ARBA" id="ARBA00022989"/>
    </source>
</evidence>
<dbReference type="InterPro" id="IPR036259">
    <property type="entry name" value="MFS_trans_sf"/>
</dbReference>
<dbReference type="Gene3D" id="1.20.1250.20">
    <property type="entry name" value="MFS general substrate transporter like domains"/>
    <property type="match status" value="1"/>
</dbReference>
<feature type="domain" description="Major facilitator superfamily (MFS) profile" evidence="10">
    <location>
        <begin position="15"/>
        <end position="463"/>
    </location>
</feature>
<comment type="subcellular location">
    <subcellularLocation>
        <location evidence="1">Cell membrane</location>
        <topology evidence="1">Multi-pass membrane protein</topology>
    </subcellularLocation>
</comment>
<dbReference type="RefSeq" id="WP_152860870.1">
    <property type="nucleotide sequence ID" value="NZ_VMNX01000021.1"/>
</dbReference>
<dbReference type="PROSITE" id="PS00216">
    <property type="entry name" value="SUGAR_TRANSPORT_1"/>
    <property type="match status" value="1"/>
</dbReference>
<dbReference type="PANTHER" id="PTHR42718:SF46">
    <property type="entry name" value="BLR6921 PROTEIN"/>
    <property type="match status" value="1"/>
</dbReference>
<gene>
    <name evidence="11" type="ORF">FPZ41_09170</name>
</gene>
<feature type="transmembrane region" description="Helical" evidence="9">
    <location>
        <begin position="331"/>
        <end position="354"/>
    </location>
</feature>
<feature type="transmembrane region" description="Helical" evidence="9">
    <location>
        <begin position="271"/>
        <end position="292"/>
    </location>
</feature>
<dbReference type="InterPro" id="IPR005829">
    <property type="entry name" value="Sugar_transporter_CS"/>
</dbReference>
<evidence type="ECO:0000256" key="3">
    <source>
        <dbReference type="ARBA" id="ARBA00022475"/>
    </source>
</evidence>
<sequence>MSTPSRVRAQGTGPLLALLAFAQFISAIDYNIVYVALPEIGRAVGFDAHSLQWVISAYAVAFGGFLLLGGRAIDLLGRRRMFTTALALYGLSSLAGGLATEPGVLVAARAVQGLGGALLLPATLSLIATSFEEGAARNRALAVWGGAGAVGLALGSLLGGVLTQYLGWESVFYVNVPLALGAAAVAFTVIPADAARERDRGFDLAGGLTATAGFTAVVFGVVQGPEAGWTSAQTLVSLLAGLALVGVFLAVEARTAHPLMPLRLLRNRSLIAAMGITFVFMGTFGAQYYFFTVYLQNVHGYGAMATGLAFLPSALTGLVGTKASEWLLGRAGIRTTIVTGLLLGAAGMVALALAQSPTGGYAALLPGVVLLSLGQGLAWTAMFAAAGTGVDARHQGIASAMASTTQQIGGAVGLAVLIAVAGAGTDASTGPALVPGLRTAGFTAAALTLLGVAIALTLRRPAGTAPDDPASAPDVRQPQRVNAA</sequence>
<feature type="transmembrane region" description="Helical" evidence="9">
    <location>
        <begin position="202"/>
        <end position="222"/>
    </location>
</feature>
<feature type="transmembrane region" description="Helical" evidence="9">
    <location>
        <begin position="298"/>
        <end position="319"/>
    </location>
</feature>
<keyword evidence="7" id="KW-0046">Antibiotic resistance</keyword>
<accession>A0A5N8WNA7</accession>
<dbReference type="Pfam" id="PF07690">
    <property type="entry name" value="MFS_1"/>
    <property type="match status" value="1"/>
</dbReference>
<evidence type="ECO:0000256" key="6">
    <source>
        <dbReference type="ARBA" id="ARBA00023136"/>
    </source>
</evidence>
<reference evidence="11 12" key="1">
    <citation type="submission" date="2019-09" db="EMBL/GenBank/DDBJ databases">
        <authorList>
            <person name="Duangmal K."/>
            <person name="Teo W.F.A."/>
            <person name="Lipun K."/>
        </authorList>
    </citation>
    <scope>NUCLEOTIDE SEQUENCE [LARGE SCALE GENOMIC DNA]</scope>
    <source>
        <strain evidence="11 12">K1PN6</strain>
    </source>
</reference>
<dbReference type="InterPro" id="IPR020846">
    <property type="entry name" value="MFS_dom"/>
</dbReference>
<keyword evidence="5 9" id="KW-1133">Transmembrane helix</keyword>
<dbReference type="AlphaFoldDB" id="A0A5N8WNA7"/>
<evidence type="ECO:0000256" key="9">
    <source>
        <dbReference type="SAM" id="Phobius"/>
    </source>
</evidence>
<evidence type="ECO:0000256" key="8">
    <source>
        <dbReference type="SAM" id="MobiDB-lite"/>
    </source>
</evidence>
<feature type="transmembrane region" description="Helical" evidence="9">
    <location>
        <begin position="81"/>
        <end position="100"/>
    </location>
</feature>
<dbReference type="GO" id="GO:0046677">
    <property type="term" value="P:response to antibiotic"/>
    <property type="evidence" value="ECO:0007669"/>
    <property type="project" value="UniProtKB-KW"/>
</dbReference>
<evidence type="ECO:0000313" key="11">
    <source>
        <dbReference type="EMBL" id="MPY48729.1"/>
    </source>
</evidence>
<name>A0A5N8WNA7_9ACTN</name>
<protein>
    <submittedName>
        <fullName evidence="11">MFS transporter</fullName>
    </submittedName>
</protein>
<feature type="transmembrane region" description="Helical" evidence="9">
    <location>
        <begin position="408"/>
        <end position="425"/>
    </location>
</feature>
<feature type="transmembrane region" description="Helical" evidence="9">
    <location>
        <begin position="172"/>
        <end position="190"/>
    </location>
</feature>
<feature type="transmembrane region" description="Helical" evidence="9">
    <location>
        <begin position="437"/>
        <end position="458"/>
    </location>
</feature>
<keyword evidence="6 9" id="KW-0472">Membrane</keyword>
<comment type="caution">
    <text evidence="11">The sequence shown here is derived from an EMBL/GenBank/DDBJ whole genome shotgun (WGS) entry which is preliminary data.</text>
</comment>
<proteinExistence type="predicted"/>
<feature type="transmembrane region" description="Helical" evidence="9">
    <location>
        <begin position="360"/>
        <end position="387"/>
    </location>
</feature>
<dbReference type="Proteomes" id="UP000373149">
    <property type="component" value="Unassembled WGS sequence"/>
</dbReference>
<feature type="transmembrane region" description="Helical" evidence="9">
    <location>
        <begin position="106"/>
        <end position="129"/>
    </location>
</feature>
<dbReference type="EMBL" id="VMNX01000021">
    <property type="protein sequence ID" value="MPY48729.1"/>
    <property type="molecule type" value="Genomic_DNA"/>
</dbReference>
<dbReference type="CDD" id="cd17321">
    <property type="entry name" value="MFS_MMR_MDR_like"/>
    <property type="match status" value="1"/>
</dbReference>
<dbReference type="GO" id="GO:0022857">
    <property type="term" value="F:transmembrane transporter activity"/>
    <property type="evidence" value="ECO:0007669"/>
    <property type="project" value="InterPro"/>
</dbReference>
<evidence type="ECO:0000256" key="7">
    <source>
        <dbReference type="ARBA" id="ARBA00023251"/>
    </source>
</evidence>
<keyword evidence="4 9" id="KW-0812">Transmembrane</keyword>
<dbReference type="Gene3D" id="1.20.1720.10">
    <property type="entry name" value="Multidrug resistance protein D"/>
    <property type="match status" value="1"/>
</dbReference>
<feature type="transmembrane region" description="Helical" evidence="9">
    <location>
        <begin position="234"/>
        <end position="251"/>
    </location>
</feature>
<dbReference type="PROSITE" id="PS50850">
    <property type="entry name" value="MFS"/>
    <property type="match status" value="1"/>
</dbReference>
<feature type="transmembrane region" description="Helical" evidence="9">
    <location>
        <begin position="51"/>
        <end position="69"/>
    </location>
</feature>
<evidence type="ECO:0000256" key="1">
    <source>
        <dbReference type="ARBA" id="ARBA00004651"/>
    </source>
</evidence>
<evidence type="ECO:0000313" key="12">
    <source>
        <dbReference type="Proteomes" id="UP000373149"/>
    </source>
</evidence>
<organism evidence="11 12">
    <name type="scientific">Streptomyces acidicola</name>
    <dbReference type="NCBI Taxonomy" id="2596892"/>
    <lineage>
        <taxon>Bacteria</taxon>
        <taxon>Bacillati</taxon>
        <taxon>Actinomycetota</taxon>
        <taxon>Actinomycetes</taxon>
        <taxon>Kitasatosporales</taxon>
        <taxon>Streptomycetaceae</taxon>
        <taxon>Streptomyces</taxon>
    </lineage>
</organism>
<dbReference type="InterPro" id="IPR011701">
    <property type="entry name" value="MFS"/>
</dbReference>
<evidence type="ECO:0000256" key="2">
    <source>
        <dbReference type="ARBA" id="ARBA00022448"/>
    </source>
</evidence>
<evidence type="ECO:0000259" key="10">
    <source>
        <dbReference type="PROSITE" id="PS50850"/>
    </source>
</evidence>